<organism evidence="2 3">
    <name type="scientific">Streptomyces litchfieldiae</name>
    <dbReference type="NCBI Taxonomy" id="3075543"/>
    <lineage>
        <taxon>Bacteria</taxon>
        <taxon>Bacillati</taxon>
        <taxon>Actinomycetota</taxon>
        <taxon>Actinomycetes</taxon>
        <taxon>Kitasatosporales</taxon>
        <taxon>Streptomycetaceae</taxon>
        <taxon>Streptomyces</taxon>
    </lineage>
</organism>
<sequence>MSEHTTGSTVPRRQLGRYLRDLRMKAGMTVRGAAKALEWSEPKLWRIETGQVALRALDVRAMCETYGADVEWTEALMGLARETKARGWWHAYGDVIPDGFDLFVGLEEAASAMTWYESDIVPGLLQTEQYAREIVRAHAPDVSDHEMERRVRVRTRRQAILRRPIAPPAVRFVLSDAVLRRPIGGPAVMARQLAHIIFEAEIPNLALRVVPFAAGAHAGIITGPFIVLRFPEDGNGTASEPPTVYADGFTGGLYLDKPSEVDQYDAAFQRMWDAALDEQASLRLIAEVARSYEQQH</sequence>
<dbReference type="SUPFAM" id="SSF47413">
    <property type="entry name" value="lambda repressor-like DNA-binding domains"/>
    <property type="match status" value="1"/>
</dbReference>
<dbReference type="PROSITE" id="PS50943">
    <property type="entry name" value="HTH_CROC1"/>
    <property type="match status" value="1"/>
</dbReference>
<comment type="caution">
    <text evidence="2">The sequence shown here is derived from an EMBL/GenBank/DDBJ whole genome shotgun (WGS) entry which is preliminary data.</text>
</comment>
<evidence type="ECO:0000259" key="1">
    <source>
        <dbReference type="PROSITE" id="PS50943"/>
    </source>
</evidence>
<feature type="domain" description="HTH cro/C1-type" evidence="1">
    <location>
        <begin position="19"/>
        <end position="73"/>
    </location>
</feature>
<dbReference type="RefSeq" id="WP_311707166.1">
    <property type="nucleotide sequence ID" value="NZ_JAVREL010000018.1"/>
</dbReference>
<protein>
    <submittedName>
        <fullName evidence="2">Helix-turn-helix transcriptional regulator</fullName>
    </submittedName>
</protein>
<evidence type="ECO:0000313" key="2">
    <source>
        <dbReference type="EMBL" id="MDT0346026.1"/>
    </source>
</evidence>
<dbReference type="Pfam" id="PF13560">
    <property type="entry name" value="HTH_31"/>
    <property type="match status" value="1"/>
</dbReference>
<keyword evidence="3" id="KW-1185">Reference proteome</keyword>
<name>A0ABU2MWJ9_9ACTN</name>
<dbReference type="CDD" id="cd00093">
    <property type="entry name" value="HTH_XRE"/>
    <property type="match status" value="1"/>
</dbReference>
<dbReference type="Proteomes" id="UP001183246">
    <property type="component" value="Unassembled WGS sequence"/>
</dbReference>
<accession>A0ABU2MWJ9</accession>
<evidence type="ECO:0000313" key="3">
    <source>
        <dbReference type="Proteomes" id="UP001183246"/>
    </source>
</evidence>
<proteinExistence type="predicted"/>
<dbReference type="EMBL" id="JAVREL010000018">
    <property type="protein sequence ID" value="MDT0346026.1"/>
    <property type="molecule type" value="Genomic_DNA"/>
</dbReference>
<dbReference type="Gene3D" id="1.10.260.40">
    <property type="entry name" value="lambda repressor-like DNA-binding domains"/>
    <property type="match status" value="1"/>
</dbReference>
<gene>
    <name evidence="2" type="ORF">RM590_26060</name>
</gene>
<dbReference type="Pfam" id="PF19054">
    <property type="entry name" value="DUF5753"/>
    <property type="match status" value="1"/>
</dbReference>
<dbReference type="InterPro" id="IPR010982">
    <property type="entry name" value="Lambda_DNA-bd_dom_sf"/>
</dbReference>
<dbReference type="InterPro" id="IPR001387">
    <property type="entry name" value="Cro/C1-type_HTH"/>
</dbReference>
<dbReference type="InterPro" id="IPR043917">
    <property type="entry name" value="DUF5753"/>
</dbReference>
<reference evidence="3" key="1">
    <citation type="submission" date="2023-07" db="EMBL/GenBank/DDBJ databases">
        <title>30 novel species of actinomycetes from the DSMZ collection.</title>
        <authorList>
            <person name="Nouioui I."/>
        </authorList>
    </citation>
    <scope>NUCLEOTIDE SEQUENCE [LARGE SCALE GENOMIC DNA]</scope>
    <source>
        <strain evidence="3">DSM 44938</strain>
    </source>
</reference>
<dbReference type="SMART" id="SM00530">
    <property type="entry name" value="HTH_XRE"/>
    <property type="match status" value="1"/>
</dbReference>